<dbReference type="Proteomes" id="UP000517523">
    <property type="component" value="Unassembled WGS sequence"/>
</dbReference>
<name>A0A839TLG8_9BACL</name>
<evidence type="ECO:0000313" key="2">
    <source>
        <dbReference type="Proteomes" id="UP000517523"/>
    </source>
</evidence>
<protein>
    <submittedName>
        <fullName evidence="1">Uncharacterized protein</fullName>
    </submittedName>
</protein>
<comment type="caution">
    <text evidence="1">The sequence shown here is derived from an EMBL/GenBank/DDBJ whole genome shotgun (WGS) entry which is preliminary data.</text>
</comment>
<organism evidence="1 2">
    <name type="scientific">Paenibacillus rhizosphaerae</name>
    <dbReference type="NCBI Taxonomy" id="297318"/>
    <lineage>
        <taxon>Bacteria</taxon>
        <taxon>Bacillati</taxon>
        <taxon>Bacillota</taxon>
        <taxon>Bacilli</taxon>
        <taxon>Bacillales</taxon>
        <taxon>Paenibacillaceae</taxon>
        <taxon>Paenibacillus</taxon>
    </lineage>
</organism>
<proteinExistence type="predicted"/>
<sequence length="44" mass="4899">MLPWSDVPAAYWAYKDIAEASLDHPVKARKAGGEDWDAVTIKQP</sequence>
<gene>
    <name evidence="1" type="ORF">FHS19_000321</name>
</gene>
<dbReference type="EMBL" id="JACHXJ010000001">
    <property type="protein sequence ID" value="MBB3125667.1"/>
    <property type="molecule type" value="Genomic_DNA"/>
</dbReference>
<reference evidence="1 2" key="1">
    <citation type="submission" date="2020-08" db="EMBL/GenBank/DDBJ databases">
        <title>Genomic Encyclopedia of Type Strains, Phase III (KMG-III): the genomes of soil and plant-associated and newly described type strains.</title>
        <authorList>
            <person name="Whitman W."/>
        </authorList>
    </citation>
    <scope>NUCLEOTIDE SEQUENCE [LARGE SCALE GENOMIC DNA]</scope>
    <source>
        <strain evidence="1 2">CECT 5831</strain>
    </source>
</reference>
<evidence type="ECO:0000313" key="1">
    <source>
        <dbReference type="EMBL" id="MBB3125667.1"/>
    </source>
</evidence>
<accession>A0A839TLG8</accession>
<dbReference type="AlphaFoldDB" id="A0A839TLG8"/>
<dbReference type="RefSeq" id="WP_281382258.1">
    <property type="nucleotide sequence ID" value="NZ_JACHXJ010000001.1"/>
</dbReference>